<proteinExistence type="predicted"/>
<evidence type="ECO:0000313" key="3">
    <source>
        <dbReference type="Proteomes" id="UP001054945"/>
    </source>
</evidence>
<accession>A0AAV4UNW0</accession>
<dbReference type="AlphaFoldDB" id="A0AAV4UNW0"/>
<keyword evidence="3" id="KW-1185">Reference proteome</keyword>
<evidence type="ECO:0000256" key="1">
    <source>
        <dbReference type="SAM" id="MobiDB-lite"/>
    </source>
</evidence>
<sequence>MPFHKKPYQPIHMGSGTNFLGDIRPKLLWGPGNTSVAFRYQRHVKKYKHCVVLQHKKRGIQDNSDNKMREDGKREREIDTSTDEIQQ</sequence>
<comment type="caution">
    <text evidence="2">The sequence shown here is derived from an EMBL/GenBank/DDBJ whole genome shotgun (WGS) entry which is preliminary data.</text>
</comment>
<reference evidence="2 3" key="1">
    <citation type="submission" date="2021-06" db="EMBL/GenBank/DDBJ databases">
        <title>Caerostris extrusa draft genome.</title>
        <authorList>
            <person name="Kono N."/>
            <person name="Arakawa K."/>
        </authorList>
    </citation>
    <scope>NUCLEOTIDE SEQUENCE [LARGE SCALE GENOMIC DNA]</scope>
</reference>
<gene>
    <name evidence="2" type="ORF">CEXT_633801</name>
</gene>
<evidence type="ECO:0000313" key="2">
    <source>
        <dbReference type="EMBL" id="GIY59401.1"/>
    </source>
</evidence>
<dbReference type="Proteomes" id="UP001054945">
    <property type="component" value="Unassembled WGS sequence"/>
</dbReference>
<evidence type="ECO:0008006" key="4">
    <source>
        <dbReference type="Google" id="ProtNLM"/>
    </source>
</evidence>
<feature type="compositionally biased region" description="Basic and acidic residues" evidence="1">
    <location>
        <begin position="64"/>
        <end position="79"/>
    </location>
</feature>
<feature type="region of interest" description="Disordered" evidence="1">
    <location>
        <begin position="58"/>
        <end position="87"/>
    </location>
</feature>
<protein>
    <recommendedName>
        <fullName evidence="4">Ycf1</fullName>
    </recommendedName>
</protein>
<name>A0AAV4UNW0_CAEEX</name>
<dbReference type="EMBL" id="BPLR01013201">
    <property type="protein sequence ID" value="GIY59401.1"/>
    <property type="molecule type" value="Genomic_DNA"/>
</dbReference>
<organism evidence="2 3">
    <name type="scientific">Caerostris extrusa</name>
    <name type="common">Bark spider</name>
    <name type="synonym">Caerostris bankana</name>
    <dbReference type="NCBI Taxonomy" id="172846"/>
    <lineage>
        <taxon>Eukaryota</taxon>
        <taxon>Metazoa</taxon>
        <taxon>Ecdysozoa</taxon>
        <taxon>Arthropoda</taxon>
        <taxon>Chelicerata</taxon>
        <taxon>Arachnida</taxon>
        <taxon>Araneae</taxon>
        <taxon>Araneomorphae</taxon>
        <taxon>Entelegynae</taxon>
        <taxon>Araneoidea</taxon>
        <taxon>Araneidae</taxon>
        <taxon>Caerostris</taxon>
    </lineage>
</organism>